<evidence type="ECO:0000313" key="1">
    <source>
        <dbReference type="EMBL" id="GAA4565060.1"/>
    </source>
</evidence>
<dbReference type="Proteomes" id="UP001500307">
    <property type="component" value="Unassembled WGS sequence"/>
</dbReference>
<evidence type="ECO:0000313" key="2">
    <source>
        <dbReference type="Proteomes" id="UP001500307"/>
    </source>
</evidence>
<protein>
    <submittedName>
        <fullName evidence="1">Uncharacterized protein</fullName>
    </submittedName>
</protein>
<organism evidence="1 2">
    <name type="scientific">Micromonospora coerulea</name>
    <dbReference type="NCBI Taxonomy" id="47856"/>
    <lineage>
        <taxon>Bacteria</taxon>
        <taxon>Bacillati</taxon>
        <taxon>Actinomycetota</taxon>
        <taxon>Actinomycetes</taxon>
        <taxon>Micromonosporales</taxon>
        <taxon>Micromonosporaceae</taxon>
        <taxon>Micromonospora</taxon>
    </lineage>
</organism>
<reference evidence="2" key="1">
    <citation type="journal article" date="2019" name="Int. J. Syst. Evol. Microbiol.">
        <title>The Global Catalogue of Microorganisms (GCM) 10K type strain sequencing project: providing services to taxonomists for standard genome sequencing and annotation.</title>
        <authorList>
            <consortium name="The Broad Institute Genomics Platform"/>
            <consortium name="The Broad Institute Genome Sequencing Center for Infectious Disease"/>
            <person name="Wu L."/>
            <person name="Ma J."/>
        </authorList>
    </citation>
    <scope>NUCLEOTIDE SEQUENCE [LARGE SCALE GENOMIC DNA]</scope>
    <source>
        <strain evidence="2">JCM 3175</strain>
    </source>
</reference>
<keyword evidence="2" id="KW-1185">Reference proteome</keyword>
<comment type="caution">
    <text evidence="1">The sequence shown here is derived from an EMBL/GenBank/DDBJ whole genome shotgun (WGS) entry which is preliminary data.</text>
</comment>
<dbReference type="RefSeq" id="WP_346116937.1">
    <property type="nucleotide sequence ID" value="NZ_BAABGU010000004.1"/>
</dbReference>
<gene>
    <name evidence="1" type="ORF">GCM10023176_12300</name>
</gene>
<accession>A0ABP8SCB6</accession>
<proteinExistence type="predicted"/>
<dbReference type="EMBL" id="BAABGU010000004">
    <property type="protein sequence ID" value="GAA4565060.1"/>
    <property type="molecule type" value="Genomic_DNA"/>
</dbReference>
<sequence>MGRTITIHLNDDDLKPHEYADVANAVWMLLRATRHNYEVEPDDQMPPATLDEFWDRYSDVSWRNGARRGTEQRERGRQTP</sequence>
<name>A0ABP8SCB6_9ACTN</name>